<sequence>MSTHRRPSARRALAALAVLAAVTPAAVTPAAAQQREAWADTPWVIVCADGSGLFEAMKVDYPGTDTYCTLTPTQNGQTLETVSLTRGDIEGLRRAFQTAARVYDGLGLPPPFLPRLPDPDWRASGGTPKVGFPVHVSQYLPGVYGRYVPGTTSGPWEGAAELWVEHRDQTKFTATGLADRARRTAIHELAHAVFGNWMDNPDRATHDAANSPQWITEGLPDMFATLYALHVEGMLSLDALDRLPALPAPKSRTYARYSAPGGLAISGHESEEDDQRSYDTATFWMHLFSERNAGLGLVRELSDLFERDVTKGESGEIVDGWLRDRLGTTLPEAFARFIADVTDPALGYRKALGDYLSCGSPLPVSWLDVGPVRVTREPFLREGTTAPLGGLRVTCMRYSVGLETAAVTVDARTFAGDALPPETVRIFADGVDLSDGGALVVPAGPPRDIVVAAIQTGDAYSRAPVGPIPAIDLRFESTPWVPCDAGALRPLWTRGFVHPLFDTGQDVANPGGRTNESFWNTTSLTVRNAGGTASYPACGKLTLARHGDVETLRLAVTVPPRGELLDWNGSTFFQVAAPAGKLWPLLRRGARVSFGPGPRVFGPTPAYPGDFHEDLYDTVGGYLWTPGHRTYFAQNEATLTLSIEEIGGGNVDLSFVASGPGHTRSDDGDAPDAWSLEGRFAGSLQRIGTRRLPREAHHSACMSARAELRAVEHTACVDAYNSAFPGADPLAVDATENQYSATNHLVPLASPVPPRRRRPDPGPNPDPDPAPDPARGDPPKDEPRPVDVTRRPPPGAPPGVAQGTAPPASPVGTGSAGAGGVVPSLCTALATRAETLRRLACAAERGCCRGDETPAAVRASLLLTDASAADAFFLDALGR</sequence>
<dbReference type="Proteomes" id="UP000249590">
    <property type="component" value="Unassembled WGS sequence"/>
</dbReference>
<gene>
    <name evidence="3" type="ORF">DLJ53_03450</name>
</gene>
<protein>
    <submittedName>
        <fullName evidence="3">Uncharacterized protein</fullName>
    </submittedName>
</protein>
<keyword evidence="2" id="KW-0732">Signal</keyword>
<feature type="signal peptide" evidence="2">
    <location>
        <begin position="1"/>
        <end position="20"/>
    </location>
</feature>
<dbReference type="RefSeq" id="WP_111342359.1">
    <property type="nucleotide sequence ID" value="NZ_QHHQ01000001.1"/>
</dbReference>
<organism evidence="3 4">
    <name type="scientific">Acuticoccus sediminis</name>
    <dbReference type="NCBI Taxonomy" id="2184697"/>
    <lineage>
        <taxon>Bacteria</taxon>
        <taxon>Pseudomonadati</taxon>
        <taxon>Pseudomonadota</taxon>
        <taxon>Alphaproteobacteria</taxon>
        <taxon>Hyphomicrobiales</taxon>
        <taxon>Amorphaceae</taxon>
        <taxon>Acuticoccus</taxon>
    </lineage>
</organism>
<dbReference type="OrthoDB" id="9794834at2"/>
<comment type="caution">
    <text evidence="3">The sequence shown here is derived from an EMBL/GenBank/DDBJ whole genome shotgun (WGS) entry which is preliminary data.</text>
</comment>
<keyword evidence="4" id="KW-1185">Reference proteome</keyword>
<feature type="compositionally biased region" description="Low complexity" evidence="1">
    <location>
        <begin position="798"/>
        <end position="813"/>
    </location>
</feature>
<accession>A0A8B2NTM8</accession>
<feature type="compositionally biased region" description="Basic and acidic residues" evidence="1">
    <location>
        <begin position="774"/>
        <end position="790"/>
    </location>
</feature>
<feature type="region of interest" description="Disordered" evidence="1">
    <location>
        <begin position="743"/>
        <end position="818"/>
    </location>
</feature>
<name>A0A8B2NTM8_9HYPH</name>
<evidence type="ECO:0000256" key="2">
    <source>
        <dbReference type="SAM" id="SignalP"/>
    </source>
</evidence>
<dbReference type="EMBL" id="QHHQ01000001">
    <property type="protein sequence ID" value="RAI03558.1"/>
    <property type="molecule type" value="Genomic_DNA"/>
</dbReference>
<feature type="chain" id="PRO_5032968543" evidence="2">
    <location>
        <begin position="21"/>
        <end position="879"/>
    </location>
</feature>
<evidence type="ECO:0000313" key="4">
    <source>
        <dbReference type="Proteomes" id="UP000249590"/>
    </source>
</evidence>
<reference evidence="3 4" key="1">
    <citation type="submission" date="2018-05" db="EMBL/GenBank/DDBJ databases">
        <title>Acuticoccus sediminis sp. nov., isolated from deep-sea sediment of Indian Ocean.</title>
        <authorList>
            <person name="Liu X."/>
            <person name="Lai Q."/>
            <person name="Du Y."/>
            <person name="Sun F."/>
            <person name="Zhang X."/>
            <person name="Wang S."/>
            <person name="Shao Z."/>
        </authorList>
    </citation>
    <scope>NUCLEOTIDE SEQUENCE [LARGE SCALE GENOMIC DNA]</scope>
    <source>
        <strain evidence="3 4">PTG4-2</strain>
    </source>
</reference>
<evidence type="ECO:0000256" key="1">
    <source>
        <dbReference type="SAM" id="MobiDB-lite"/>
    </source>
</evidence>
<feature type="compositionally biased region" description="Pro residues" evidence="1">
    <location>
        <begin position="761"/>
        <end position="772"/>
    </location>
</feature>
<evidence type="ECO:0000313" key="3">
    <source>
        <dbReference type="EMBL" id="RAI03558.1"/>
    </source>
</evidence>
<dbReference type="PROSITE" id="PS51318">
    <property type="entry name" value="TAT"/>
    <property type="match status" value="1"/>
</dbReference>
<dbReference type="InterPro" id="IPR006311">
    <property type="entry name" value="TAT_signal"/>
</dbReference>
<dbReference type="AlphaFoldDB" id="A0A8B2NTM8"/>
<proteinExistence type="predicted"/>